<dbReference type="Pfam" id="PF01556">
    <property type="entry name" value="DnaJ_C"/>
    <property type="match status" value="1"/>
</dbReference>
<dbReference type="PRINTS" id="PR00625">
    <property type="entry name" value="JDOMAIN"/>
</dbReference>
<feature type="domain" description="J" evidence="2">
    <location>
        <begin position="13"/>
        <end position="79"/>
    </location>
</feature>
<dbReference type="InterPro" id="IPR036869">
    <property type="entry name" value="J_dom_sf"/>
</dbReference>
<dbReference type="SUPFAM" id="SSF49493">
    <property type="entry name" value="HSP40/DnaJ peptide-binding domain"/>
    <property type="match status" value="2"/>
</dbReference>
<gene>
    <name evidence="3" type="ORF">CSSPJE1EN2_LOCUS22295</name>
</gene>
<dbReference type="InterPro" id="IPR008971">
    <property type="entry name" value="HSP40/DnaJ_pept-bd"/>
</dbReference>
<dbReference type="InterPro" id="IPR001623">
    <property type="entry name" value="DnaJ_domain"/>
</dbReference>
<dbReference type="Gene3D" id="2.60.260.20">
    <property type="entry name" value="Urease metallochaperone UreE, N-terminal domain"/>
    <property type="match status" value="2"/>
</dbReference>
<accession>A0ABP1BXL1</accession>
<keyword evidence="1" id="KW-0143">Chaperone</keyword>
<dbReference type="InterPro" id="IPR002939">
    <property type="entry name" value="DnaJ_C"/>
</dbReference>
<organism evidence="3 4">
    <name type="scientific">Sphagnum jensenii</name>
    <dbReference type="NCBI Taxonomy" id="128206"/>
    <lineage>
        <taxon>Eukaryota</taxon>
        <taxon>Viridiplantae</taxon>
        <taxon>Streptophyta</taxon>
        <taxon>Embryophyta</taxon>
        <taxon>Bryophyta</taxon>
        <taxon>Sphagnophytina</taxon>
        <taxon>Sphagnopsida</taxon>
        <taxon>Sphagnales</taxon>
        <taxon>Sphagnaceae</taxon>
        <taxon>Sphagnum</taxon>
    </lineage>
</organism>
<dbReference type="CDD" id="cd06257">
    <property type="entry name" value="DnaJ"/>
    <property type="match status" value="1"/>
</dbReference>
<dbReference type="Proteomes" id="UP001497522">
    <property type="component" value="Chromosome 8"/>
</dbReference>
<dbReference type="CDD" id="cd10747">
    <property type="entry name" value="DnaJ_C"/>
    <property type="match status" value="1"/>
</dbReference>
<name>A0ABP1BXL1_9BRYO</name>
<protein>
    <recommendedName>
        <fullName evidence="2">J domain-containing protein</fullName>
    </recommendedName>
</protein>
<dbReference type="PANTHER" id="PTHR24078">
    <property type="entry name" value="DNAJ HOMOLOG SUBFAMILY C MEMBER"/>
    <property type="match status" value="1"/>
</dbReference>
<keyword evidence="4" id="KW-1185">Reference proteome</keyword>
<evidence type="ECO:0000256" key="1">
    <source>
        <dbReference type="ARBA" id="ARBA00023186"/>
    </source>
</evidence>
<dbReference type="SUPFAM" id="SSF46565">
    <property type="entry name" value="Chaperone J-domain"/>
    <property type="match status" value="1"/>
</dbReference>
<evidence type="ECO:0000313" key="4">
    <source>
        <dbReference type="Proteomes" id="UP001497522"/>
    </source>
</evidence>
<dbReference type="PROSITE" id="PS50076">
    <property type="entry name" value="DNAJ_2"/>
    <property type="match status" value="1"/>
</dbReference>
<dbReference type="InterPro" id="IPR051339">
    <property type="entry name" value="DnaJ_subfamily_B"/>
</dbReference>
<evidence type="ECO:0000313" key="3">
    <source>
        <dbReference type="EMBL" id="CAK9880896.1"/>
    </source>
</evidence>
<proteinExistence type="predicted"/>
<dbReference type="SMART" id="SM00271">
    <property type="entry name" value="DnaJ"/>
    <property type="match status" value="1"/>
</dbReference>
<evidence type="ECO:0000259" key="2">
    <source>
        <dbReference type="PROSITE" id="PS50076"/>
    </source>
</evidence>
<reference evidence="3" key="1">
    <citation type="submission" date="2024-03" db="EMBL/GenBank/DDBJ databases">
        <authorList>
            <consortium name="ELIXIR-Norway"/>
            <consortium name="Elixir Norway"/>
        </authorList>
    </citation>
    <scope>NUCLEOTIDE SEQUENCE</scope>
</reference>
<dbReference type="EMBL" id="OZ023709">
    <property type="protein sequence ID" value="CAK9880896.1"/>
    <property type="molecule type" value="Genomic_DNA"/>
</dbReference>
<dbReference type="Gene3D" id="1.10.287.110">
    <property type="entry name" value="DnaJ domain"/>
    <property type="match status" value="1"/>
</dbReference>
<dbReference type="PANTHER" id="PTHR24078:SF553">
    <property type="entry name" value="DNAJ HOMOLOG SUBFAMILY B MEMBER 5"/>
    <property type="match status" value="1"/>
</dbReference>
<dbReference type="Pfam" id="PF00226">
    <property type="entry name" value="DnaJ"/>
    <property type="match status" value="1"/>
</dbReference>
<sequence>MKGGPCSEPQQKNYYEVLRVGKNATDKDLRKAFRRLAMKWHPDKNPTDEAKARVKFNRICESFAVLMDPHTRAIVDIYGEEGLKKNIPNVASGTQGFSNGGATNMHRYQPRDAEEVFNEFFGGANPFAGLGGDPNIWKHQCLTEEEIATPVIMACDTSPQKKKGPRKSGDLENKLLCTLEELFSGCIRKVKISRSVMDPSRKTLVPRQEILTIQVQPGWSKGTKITFPEMGNPQGKLMPADLVFIIDERPHDTFKREGDNLVTVQKISLTDALIGHTVTLKTCDGRILNIPCSDIIHPGYEKVIQNEGMPILKEPGKKGNLHIKFDLKFPKHLTPDQKTSIKKILG</sequence>